<evidence type="ECO:0000313" key="3">
    <source>
        <dbReference type="Proteomes" id="UP000029736"/>
    </source>
</evidence>
<reference evidence="2 3" key="1">
    <citation type="journal article" date="2014" name="Int. J. Syst. Evol. Microbiol.">
        <title>Phaeodactylibacter xiamenensis gen. nov., sp. nov., a member of the family Saprospiraceae isolated from the marine alga Phaeodactylum tricornutum.</title>
        <authorList>
            <person name="Chen Z.Jr."/>
            <person name="Lei X."/>
            <person name="Lai Q."/>
            <person name="Li Y."/>
            <person name="Zhang B."/>
            <person name="Zhang J."/>
            <person name="Zhang H."/>
            <person name="Yang L."/>
            <person name="Zheng W."/>
            <person name="Tian Y."/>
            <person name="Yu Z."/>
            <person name="Xu H.Jr."/>
            <person name="Zheng T."/>
        </authorList>
    </citation>
    <scope>NUCLEOTIDE SEQUENCE [LARGE SCALE GENOMIC DNA]</scope>
    <source>
        <strain evidence="2 3">KD52</strain>
    </source>
</reference>
<dbReference type="InterPro" id="IPR052711">
    <property type="entry name" value="Zinc_ADH-like"/>
</dbReference>
<dbReference type="SMART" id="SM00829">
    <property type="entry name" value="PKS_ER"/>
    <property type="match status" value="1"/>
</dbReference>
<dbReference type="GO" id="GO:0016491">
    <property type="term" value="F:oxidoreductase activity"/>
    <property type="evidence" value="ECO:0007669"/>
    <property type="project" value="InterPro"/>
</dbReference>
<evidence type="ECO:0000313" key="2">
    <source>
        <dbReference type="EMBL" id="KGE85660.1"/>
    </source>
</evidence>
<keyword evidence="3" id="KW-1185">Reference proteome</keyword>
<dbReference type="InterPro" id="IPR013154">
    <property type="entry name" value="ADH-like_N"/>
</dbReference>
<accession>A0A098S0I4</accession>
<dbReference type="SUPFAM" id="SSF50129">
    <property type="entry name" value="GroES-like"/>
    <property type="match status" value="1"/>
</dbReference>
<proteinExistence type="predicted"/>
<dbReference type="InterPro" id="IPR013149">
    <property type="entry name" value="ADH-like_C"/>
</dbReference>
<comment type="caution">
    <text evidence="2">The sequence shown here is derived from an EMBL/GenBank/DDBJ whole genome shotgun (WGS) entry which is preliminary data.</text>
</comment>
<dbReference type="EMBL" id="JPOS01000084">
    <property type="protein sequence ID" value="KGE85660.1"/>
    <property type="molecule type" value="Genomic_DNA"/>
</dbReference>
<dbReference type="Pfam" id="PF00107">
    <property type="entry name" value="ADH_zinc_N"/>
    <property type="match status" value="1"/>
</dbReference>
<organism evidence="2 3">
    <name type="scientific">Phaeodactylibacter xiamenensis</name>
    <dbReference type="NCBI Taxonomy" id="1524460"/>
    <lineage>
        <taxon>Bacteria</taxon>
        <taxon>Pseudomonadati</taxon>
        <taxon>Bacteroidota</taxon>
        <taxon>Saprospiria</taxon>
        <taxon>Saprospirales</taxon>
        <taxon>Haliscomenobacteraceae</taxon>
        <taxon>Phaeodactylibacter</taxon>
    </lineage>
</organism>
<dbReference type="Gene3D" id="3.40.50.720">
    <property type="entry name" value="NAD(P)-binding Rossmann-like Domain"/>
    <property type="match status" value="1"/>
</dbReference>
<evidence type="ECO:0000259" key="1">
    <source>
        <dbReference type="SMART" id="SM00829"/>
    </source>
</evidence>
<dbReference type="OrthoDB" id="9787435at2"/>
<gene>
    <name evidence="2" type="ORF">IX84_26630</name>
</gene>
<protein>
    <submittedName>
        <fullName evidence="2">Alcohol dehydrogenase</fullName>
    </submittedName>
</protein>
<name>A0A098S0I4_9BACT</name>
<dbReference type="Gene3D" id="3.90.180.10">
    <property type="entry name" value="Medium-chain alcohol dehydrogenases, catalytic domain"/>
    <property type="match status" value="1"/>
</dbReference>
<dbReference type="RefSeq" id="WP_044227691.1">
    <property type="nucleotide sequence ID" value="NZ_JBKAGJ010000003.1"/>
</dbReference>
<feature type="domain" description="Enoyl reductase (ER)" evidence="1">
    <location>
        <begin position="10"/>
        <end position="318"/>
    </location>
</feature>
<sequence>MKAIVLEEKGQPIGYCDFEAPVPAAGEVVVHLKAAALNHRDVWITKGMYPGIKTPGILGSDGAGIAEGREVIINPNIGWGDNQEHQKPDYTILGMPSFGTMAEQISVPEDRLVDKPGHLSWAEAAALPLGGLTAYRAIFTKGNCKAGDKVLISGIGGGVALFAFQFALAAGAEVYVTSGSADKLSRAIEMGAKGGANYREEDWHKTLGKASGGFDLIVDSAGGPGFARFPKICNFGARIVTYGGTQGKVPDFSPQLIFWKQIAILGTSMGSDQEFQDMATFVSKHKIKPVVDQVFPIAEATKAFERMDQGKQFGKIVLEI</sequence>
<dbReference type="PANTHER" id="PTHR45033:SF3">
    <property type="entry name" value="DEHYDROGENASE, PUTATIVE (AFU_ORTHOLOGUE AFUA_2G13270)-RELATED"/>
    <property type="match status" value="1"/>
</dbReference>
<dbReference type="SUPFAM" id="SSF51735">
    <property type="entry name" value="NAD(P)-binding Rossmann-fold domains"/>
    <property type="match status" value="1"/>
</dbReference>
<dbReference type="Pfam" id="PF08240">
    <property type="entry name" value="ADH_N"/>
    <property type="match status" value="1"/>
</dbReference>
<dbReference type="InterPro" id="IPR020843">
    <property type="entry name" value="ER"/>
</dbReference>
<dbReference type="InterPro" id="IPR011032">
    <property type="entry name" value="GroES-like_sf"/>
</dbReference>
<dbReference type="InterPro" id="IPR036291">
    <property type="entry name" value="NAD(P)-bd_dom_sf"/>
</dbReference>
<dbReference type="PANTHER" id="PTHR45033">
    <property type="match status" value="1"/>
</dbReference>
<dbReference type="AlphaFoldDB" id="A0A098S0I4"/>
<dbReference type="Proteomes" id="UP000029736">
    <property type="component" value="Unassembled WGS sequence"/>
</dbReference>
<dbReference type="STRING" id="1524460.IX84_26630"/>